<dbReference type="EMBL" id="CP092625">
    <property type="protein sequence ID" value="UMM38909.1"/>
    <property type="molecule type" value="Genomic_DNA"/>
</dbReference>
<name>A0AAE9JN90_CAEBR</name>
<dbReference type="AlphaFoldDB" id="A0AAE9JN90"/>
<organism evidence="2 3">
    <name type="scientific">Caenorhabditis briggsae</name>
    <dbReference type="NCBI Taxonomy" id="6238"/>
    <lineage>
        <taxon>Eukaryota</taxon>
        <taxon>Metazoa</taxon>
        <taxon>Ecdysozoa</taxon>
        <taxon>Nematoda</taxon>
        <taxon>Chromadorea</taxon>
        <taxon>Rhabditida</taxon>
        <taxon>Rhabditina</taxon>
        <taxon>Rhabditomorpha</taxon>
        <taxon>Rhabditoidea</taxon>
        <taxon>Rhabditidae</taxon>
        <taxon>Peloderinae</taxon>
        <taxon>Caenorhabditis</taxon>
    </lineage>
</organism>
<keyword evidence="1" id="KW-0732">Signal</keyword>
<sequence length="233" mass="26914">MMYLVFLWCIVLVSADDQSCRLISNKPHGELNIYGNGLHRQIELTAAIQAKTRVPQCRLVYKVMIPERAYVDEREMQSSNPGYDFVVLFSKSSNIQILYIVKKKLYLSTFEIKDTVSWKVHLQPPSNLYPRTLTFKTPNVAVDCNGEFANCIALKMHNDIRLKPTSRQWLHVQSLFSTPIRINIFRNEKLHQDLSFLTAIIASFTLKDTIEEAATHLLDQAYDQMNQLEDFIG</sequence>
<evidence type="ECO:0000313" key="2">
    <source>
        <dbReference type="EMBL" id="UMM38909.1"/>
    </source>
</evidence>
<keyword evidence="3" id="KW-1185">Reference proteome</keyword>
<dbReference type="Proteomes" id="UP000829354">
    <property type="component" value="Chromosome X"/>
</dbReference>
<accession>A0AAE9JN90</accession>
<feature type="signal peptide" evidence="1">
    <location>
        <begin position="1"/>
        <end position="15"/>
    </location>
</feature>
<evidence type="ECO:0000313" key="3">
    <source>
        <dbReference type="Proteomes" id="UP000829354"/>
    </source>
</evidence>
<evidence type="ECO:0000256" key="1">
    <source>
        <dbReference type="SAM" id="SignalP"/>
    </source>
</evidence>
<feature type="chain" id="PRO_5041975801" evidence="1">
    <location>
        <begin position="16"/>
        <end position="233"/>
    </location>
</feature>
<reference evidence="2 3" key="1">
    <citation type="submission" date="2022-04" db="EMBL/GenBank/DDBJ databases">
        <title>Chromosome-level reference genomes for two strains of Caenorhabditis briggsae: an improved platform for comparative genomics.</title>
        <authorList>
            <person name="Stevens L."/>
            <person name="Andersen E."/>
        </authorList>
    </citation>
    <scope>NUCLEOTIDE SEQUENCE [LARGE SCALE GENOMIC DNA]</scope>
    <source>
        <strain evidence="2">VX34</strain>
        <tissue evidence="2">Whole-organism</tissue>
    </source>
</reference>
<proteinExistence type="predicted"/>
<gene>
    <name evidence="2" type="ORF">L5515_016180</name>
</gene>
<protein>
    <submittedName>
        <fullName evidence="2">Uncharacterized protein</fullName>
    </submittedName>
</protein>